<dbReference type="AlphaFoldDB" id="A0A0A3BCF9"/>
<evidence type="ECO:0000313" key="2">
    <source>
        <dbReference type="EMBL" id="KGQ71209.1"/>
    </source>
</evidence>
<evidence type="ECO:0000313" key="3">
    <source>
        <dbReference type="Proteomes" id="UP000030380"/>
    </source>
</evidence>
<proteinExistence type="predicted"/>
<accession>A0A0A3BCF9</accession>
<reference evidence="2 3" key="1">
    <citation type="submission" date="2014-11" db="EMBL/GenBank/DDBJ databases">
        <title>Draft genome sequence of Chelonobacter oris 1662T, associated with respiratory disease in Hermann's Tortoises.</title>
        <authorList>
            <person name="Kudirkiene E."/>
            <person name="Hansen M.J."/>
            <person name="Bojesen A.M."/>
        </authorList>
    </citation>
    <scope>NUCLEOTIDE SEQUENCE [LARGE SCALE GENOMIC DNA]</scope>
    <source>
        <strain evidence="2 3">1662</strain>
    </source>
</reference>
<keyword evidence="3" id="KW-1185">Reference proteome</keyword>
<dbReference type="Proteomes" id="UP000030380">
    <property type="component" value="Unassembled WGS sequence"/>
</dbReference>
<evidence type="ECO:0000259" key="1">
    <source>
        <dbReference type="Pfam" id="PF07126"/>
    </source>
</evidence>
<dbReference type="Pfam" id="PF07126">
    <property type="entry name" value="ZapC_C"/>
    <property type="match status" value="1"/>
</dbReference>
<dbReference type="OrthoDB" id="5765005at2"/>
<dbReference type="RefSeq" id="WP_034613232.1">
    <property type="nucleotide sequence ID" value="NZ_JSUM01000003.1"/>
</dbReference>
<organism evidence="2 3">
    <name type="scientific">Chelonobacter oris</name>
    <dbReference type="NCBI Taxonomy" id="505317"/>
    <lineage>
        <taxon>Bacteria</taxon>
        <taxon>Pseudomonadati</taxon>
        <taxon>Pseudomonadota</taxon>
        <taxon>Gammaproteobacteria</taxon>
        <taxon>Pasteurellales</taxon>
        <taxon>Pasteurellaceae</taxon>
        <taxon>Chelonobacter</taxon>
    </lineage>
</organism>
<feature type="domain" description="Cell-division protein ZapC C-terminal" evidence="1">
    <location>
        <begin position="88"/>
        <end position="170"/>
    </location>
</feature>
<dbReference type="EMBL" id="JSUM01000003">
    <property type="protein sequence ID" value="KGQ71209.1"/>
    <property type="molecule type" value="Genomic_DNA"/>
</dbReference>
<dbReference type="STRING" id="505317.OA57_02995"/>
<dbReference type="InterPro" id="IPR048372">
    <property type="entry name" value="ZapC_C"/>
</dbReference>
<name>A0A0A3BCF9_9PAST</name>
<comment type="caution">
    <text evidence="2">The sequence shown here is derived from an EMBL/GenBank/DDBJ whole genome shotgun (WGS) entry which is preliminary data.</text>
</comment>
<gene>
    <name evidence="2" type="ORF">OA57_02995</name>
</gene>
<sequence>MNGFFYWTYDNTADCLMLCSETTNRKIRTALQGSMLNPSAYAATECEADEFIFYTQIEELIEHCDLIMPQQRELLAYTAVAARTFLLPTQPKSWFFETTESDGPHAAQPYPYLVQTRLKQTQQVISLLSFAGDDTVADCLLLEEELNLPGLQLKFGQPLRIFVNRLQYLAAADYASEPYWQQQSA</sequence>
<protein>
    <recommendedName>
        <fullName evidence="1">Cell-division protein ZapC C-terminal domain-containing protein</fullName>
    </recommendedName>
</protein>